<proteinExistence type="predicted"/>
<dbReference type="Gene3D" id="1.10.443.20">
    <property type="entry name" value="Centromere DNA-binding protein complex CBF3 subunit, domain 2"/>
    <property type="match status" value="1"/>
</dbReference>
<name>A0A165IWA0_EXIGL</name>
<dbReference type="EMBL" id="KV425980">
    <property type="protein sequence ID" value="KZV93965.1"/>
    <property type="molecule type" value="Genomic_DNA"/>
</dbReference>
<protein>
    <submittedName>
        <fullName evidence="1">Uncharacterized protein</fullName>
    </submittedName>
</protein>
<keyword evidence="2" id="KW-1185">Reference proteome</keyword>
<dbReference type="AlphaFoldDB" id="A0A165IWA0"/>
<dbReference type="STRING" id="1314781.A0A165IWA0"/>
<organism evidence="1 2">
    <name type="scientific">Exidia glandulosa HHB12029</name>
    <dbReference type="NCBI Taxonomy" id="1314781"/>
    <lineage>
        <taxon>Eukaryota</taxon>
        <taxon>Fungi</taxon>
        <taxon>Dikarya</taxon>
        <taxon>Basidiomycota</taxon>
        <taxon>Agaricomycotina</taxon>
        <taxon>Agaricomycetes</taxon>
        <taxon>Auriculariales</taxon>
        <taxon>Exidiaceae</taxon>
        <taxon>Exidia</taxon>
    </lineage>
</organism>
<dbReference type="InterPro" id="IPR038279">
    <property type="entry name" value="Ndc10_dom2_sf"/>
</dbReference>
<reference evidence="1 2" key="1">
    <citation type="journal article" date="2016" name="Mol. Biol. Evol.">
        <title>Comparative Genomics of Early-Diverging Mushroom-Forming Fungi Provides Insights into the Origins of Lignocellulose Decay Capabilities.</title>
        <authorList>
            <person name="Nagy L.G."/>
            <person name="Riley R."/>
            <person name="Tritt A."/>
            <person name="Adam C."/>
            <person name="Daum C."/>
            <person name="Floudas D."/>
            <person name="Sun H."/>
            <person name="Yadav J.S."/>
            <person name="Pangilinan J."/>
            <person name="Larsson K.H."/>
            <person name="Matsuura K."/>
            <person name="Barry K."/>
            <person name="Labutti K."/>
            <person name="Kuo R."/>
            <person name="Ohm R.A."/>
            <person name="Bhattacharya S.S."/>
            <person name="Shirouzu T."/>
            <person name="Yoshinaga Y."/>
            <person name="Martin F.M."/>
            <person name="Grigoriev I.V."/>
            <person name="Hibbett D.S."/>
        </authorList>
    </citation>
    <scope>NUCLEOTIDE SEQUENCE [LARGE SCALE GENOMIC DNA]</scope>
    <source>
        <strain evidence="1 2">HHB12029</strain>
    </source>
</reference>
<dbReference type="InParanoid" id="A0A165IWA0"/>
<sequence>MILFGSSTAFCGSSTRNVRWSDIFVQDLVNVDAGADKTILVLTVYSDNAKHNQLGRVDEHGAWHIRDLRLPSFAPNFSEGAAKAGFGKYGRREWYEYLVFPAARAQLLLCHLTALTAISDHAERVKLVHARNNISISKVTHAARPFAAQNTCNHGASQSDTKALGGWQESGLYRAAYDRKIPLAALLGAATFNANKMGDYFIIRGTLGKCFNQTTPRDMYS</sequence>
<gene>
    <name evidence="1" type="ORF">EXIGLDRAFT_709284</name>
</gene>
<accession>A0A165IWA0</accession>
<dbReference type="GO" id="GO:0003677">
    <property type="term" value="F:DNA binding"/>
    <property type="evidence" value="ECO:0007669"/>
    <property type="project" value="InterPro"/>
</dbReference>
<dbReference type="OrthoDB" id="5148997at2759"/>
<evidence type="ECO:0000313" key="1">
    <source>
        <dbReference type="EMBL" id="KZV93965.1"/>
    </source>
</evidence>
<dbReference type="Proteomes" id="UP000077266">
    <property type="component" value="Unassembled WGS sequence"/>
</dbReference>
<evidence type="ECO:0000313" key="2">
    <source>
        <dbReference type="Proteomes" id="UP000077266"/>
    </source>
</evidence>